<evidence type="ECO:0000313" key="7">
    <source>
        <dbReference type="Proteomes" id="UP000221165"/>
    </source>
</evidence>
<dbReference type="EMBL" id="MIGC01002676">
    <property type="protein sequence ID" value="PHJ20594.1"/>
    <property type="molecule type" value="Genomic_DNA"/>
</dbReference>
<keyword evidence="3 6" id="KW-0418">Kinase</keyword>
<dbReference type="RefSeq" id="XP_067922281.1">
    <property type="nucleotide sequence ID" value="XM_068065745.1"/>
</dbReference>
<dbReference type="Gene3D" id="1.10.510.10">
    <property type="entry name" value="Transferase(Phosphotransferase) domain 1"/>
    <property type="match status" value="1"/>
</dbReference>
<accession>A0A2C6KX51</accession>
<dbReference type="InterPro" id="IPR000719">
    <property type="entry name" value="Prot_kinase_dom"/>
</dbReference>
<gene>
    <name evidence="6" type="ORF">CSUI_005573</name>
</gene>
<dbReference type="VEuPathDB" id="ToxoDB:CSUI_005573"/>
<evidence type="ECO:0000313" key="6">
    <source>
        <dbReference type="EMBL" id="PHJ20594.1"/>
    </source>
</evidence>
<name>A0A2C6KX51_9APIC</name>
<proteinExistence type="predicted"/>
<dbReference type="PANTHER" id="PTHR44329">
    <property type="entry name" value="SERINE/THREONINE-PROTEIN KINASE TNNI3K-RELATED"/>
    <property type="match status" value="1"/>
</dbReference>
<feature type="domain" description="Protein kinase" evidence="5">
    <location>
        <begin position="1"/>
        <end position="122"/>
    </location>
</feature>
<dbReference type="Proteomes" id="UP000221165">
    <property type="component" value="Unassembled WGS sequence"/>
</dbReference>
<dbReference type="GeneID" id="94428956"/>
<dbReference type="OrthoDB" id="332294at2759"/>
<dbReference type="InterPro" id="IPR051681">
    <property type="entry name" value="Ser/Thr_Kinases-Pseudokinases"/>
</dbReference>
<keyword evidence="7" id="KW-1185">Reference proteome</keyword>
<evidence type="ECO:0000256" key="4">
    <source>
        <dbReference type="ARBA" id="ARBA00022840"/>
    </source>
</evidence>
<dbReference type="InterPro" id="IPR011009">
    <property type="entry name" value="Kinase-like_dom_sf"/>
</dbReference>
<sequence>MISLPLQVADFGVATAFVPSDSPSVLALYGNVFYAAPEVLRGDGFYPASDVWSYGVAFWEALTGKLAYEGMNGGLVFTRVAAGLLSLKIPKDFPPPLRFLISRLLAFDPAERPSFQEIAFFLEDMQAKSLSAIERDLDDFFGL</sequence>
<protein>
    <submittedName>
        <fullName evidence="6">Tyrosine kinase-like protein</fullName>
    </submittedName>
</protein>
<dbReference type="Pfam" id="PF07714">
    <property type="entry name" value="PK_Tyr_Ser-Thr"/>
    <property type="match status" value="1"/>
</dbReference>
<evidence type="ECO:0000259" key="5">
    <source>
        <dbReference type="PROSITE" id="PS50011"/>
    </source>
</evidence>
<organism evidence="6 7">
    <name type="scientific">Cystoisospora suis</name>
    <dbReference type="NCBI Taxonomy" id="483139"/>
    <lineage>
        <taxon>Eukaryota</taxon>
        <taxon>Sar</taxon>
        <taxon>Alveolata</taxon>
        <taxon>Apicomplexa</taxon>
        <taxon>Conoidasida</taxon>
        <taxon>Coccidia</taxon>
        <taxon>Eucoccidiorida</taxon>
        <taxon>Eimeriorina</taxon>
        <taxon>Sarcocystidae</taxon>
        <taxon>Cystoisospora</taxon>
    </lineage>
</organism>
<dbReference type="PROSITE" id="PS50011">
    <property type="entry name" value="PROTEIN_KINASE_DOM"/>
    <property type="match status" value="1"/>
</dbReference>
<keyword evidence="1" id="KW-0808">Transferase</keyword>
<dbReference type="GO" id="GO:0005524">
    <property type="term" value="F:ATP binding"/>
    <property type="evidence" value="ECO:0007669"/>
    <property type="project" value="UniProtKB-KW"/>
</dbReference>
<evidence type="ECO:0000256" key="3">
    <source>
        <dbReference type="ARBA" id="ARBA00022777"/>
    </source>
</evidence>
<dbReference type="AlphaFoldDB" id="A0A2C6KX51"/>
<dbReference type="PANTHER" id="PTHR44329:SF288">
    <property type="entry name" value="MITOGEN-ACTIVATED PROTEIN KINASE KINASE KINASE 20"/>
    <property type="match status" value="1"/>
</dbReference>
<evidence type="ECO:0000256" key="2">
    <source>
        <dbReference type="ARBA" id="ARBA00022741"/>
    </source>
</evidence>
<keyword evidence="2" id="KW-0547">Nucleotide-binding</keyword>
<dbReference type="SUPFAM" id="SSF56112">
    <property type="entry name" value="Protein kinase-like (PK-like)"/>
    <property type="match status" value="1"/>
</dbReference>
<reference evidence="6 7" key="1">
    <citation type="journal article" date="2017" name="Int. J. Parasitol.">
        <title>The genome of the protozoan parasite Cystoisospora suis and a reverse vaccinology approach to identify vaccine candidates.</title>
        <authorList>
            <person name="Palmieri N."/>
            <person name="Shrestha A."/>
            <person name="Ruttkowski B."/>
            <person name="Beck T."/>
            <person name="Vogl C."/>
            <person name="Tomley F."/>
            <person name="Blake D.P."/>
            <person name="Joachim A."/>
        </authorList>
    </citation>
    <scope>NUCLEOTIDE SEQUENCE [LARGE SCALE GENOMIC DNA]</scope>
    <source>
        <strain evidence="6 7">Wien I</strain>
    </source>
</reference>
<keyword evidence="4" id="KW-0067">ATP-binding</keyword>
<dbReference type="InterPro" id="IPR001245">
    <property type="entry name" value="Ser-Thr/Tyr_kinase_cat_dom"/>
</dbReference>
<dbReference type="GO" id="GO:0004674">
    <property type="term" value="F:protein serine/threonine kinase activity"/>
    <property type="evidence" value="ECO:0007669"/>
    <property type="project" value="TreeGrafter"/>
</dbReference>
<evidence type="ECO:0000256" key="1">
    <source>
        <dbReference type="ARBA" id="ARBA00022679"/>
    </source>
</evidence>
<comment type="caution">
    <text evidence="6">The sequence shown here is derived from an EMBL/GenBank/DDBJ whole genome shotgun (WGS) entry which is preliminary data.</text>
</comment>